<feature type="region of interest" description="Disordered" evidence="3">
    <location>
        <begin position="602"/>
        <end position="629"/>
    </location>
</feature>
<sequence length="1053" mass="110376">MAMEARQARDGAIIAPSFAYGFSTSIQGNVCHLEGQKLLYPAGQFFAVMGTHADDGKATFIASHPSVKAVRGLRLAGNKKYLAAVEQTFDYEAQQVSVYSVPAEKHLRTITLDRQHTHATTVVGLSFSGDAKLLLVAAGEPDYSIMVWRWYSSKLALVITPELPVCCAAFNPWDDSLLAIAGPHNVRSYRLDLVTSNAKPNNLLMLDHSGSIAVTCIAYLVGAVNGVQALDQRGRGFIAAGSMWDVYLFDPSGATSKRAGGPDVFGMTSDAEAAAGLPPTDSLSGAESEFDPADPNPSGWQVLCAGFPSARVVGLDACLHLPLLLVVSEDRFVRVWDWVRRTRVAARHVPDEQPLCCALHPSGFMAALGSSEGLRTYYILRRELLPVVDLPVAKCSVARYSHGGALLAAVGRTNAIVIYPAYYGAGGGASGGSPPTRGSSSHYAQRSSAGDSGRGSGGYSSAAAAAAASGIGTDGACVMRPLFVLKAHVSTVTDLVFSGDDRRLVSSGAGGAVYFWDMSTGARLMELEYVDKQCVYYTACYNDRHAAAVVRTMDGRVQHIQDGQLAYELAGLGNDASPMAITGDGRVVLACTNRGSIISIAWPKDPEAAGRRQQEEQQQSRAASNGAMPADTAAGMEDVHAAAGSHAAQAMKHLSVQVGSGPLLSPRASGYAAAAKTPGSSLSARTPHTAKTPHGAAASARTPGSWRAANSPSFAAATHHPGSDPQQPQHHQQQLHVVLDTPGTPADQASAYSELTLPGPLSPGPLSHAPASPSRSIRAWPAAEEGAAAAAVTPGHGRMKEYRLHSSRITAIKVLHTAGVVFTASVDGLVMMSSLTLVLDGILTEPPPLALPPSATAAGSAATAAAAAMSLGSGLTAASLGALVPAGGVPGLPLPVVLVDEGLLLAMRERLRAMAAAVTAAQKEAQYQVLRQTQALKESLGLSDSQAAQLSREVAQLRTALAETQVAADTNQQQVAKELESLHAAAAEQLEGLYEARLALEGERLAQLAAAKDDLELSLKEEMRRQAAAAQRQLAEVHNMYRWVASWDYEMFH</sequence>
<dbReference type="InterPro" id="IPR001680">
    <property type="entry name" value="WD40_rpt"/>
</dbReference>
<keyword evidence="2" id="KW-0175">Coiled coil</keyword>
<evidence type="ECO:0008006" key="6">
    <source>
        <dbReference type="Google" id="ProtNLM"/>
    </source>
</evidence>
<dbReference type="PANTHER" id="PTHR32215:SF0">
    <property type="entry name" value="CILIA- AND FLAGELLA-ASSOCIATED PROTEIN 57"/>
    <property type="match status" value="1"/>
</dbReference>
<dbReference type="Pfam" id="PF00400">
    <property type="entry name" value="WD40"/>
    <property type="match status" value="1"/>
</dbReference>
<evidence type="ECO:0000256" key="1">
    <source>
        <dbReference type="PROSITE-ProRule" id="PRU00221"/>
    </source>
</evidence>
<dbReference type="InterPro" id="IPR015943">
    <property type="entry name" value="WD40/YVTN_repeat-like_dom_sf"/>
</dbReference>
<keyword evidence="5" id="KW-1185">Reference proteome</keyword>
<feature type="compositionally biased region" description="Low complexity" evidence="3">
    <location>
        <begin position="725"/>
        <end position="739"/>
    </location>
</feature>
<feature type="coiled-coil region" evidence="2">
    <location>
        <begin position="947"/>
        <end position="1040"/>
    </location>
</feature>
<dbReference type="PROSITE" id="PS50082">
    <property type="entry name" value="WD_REPEATS_2"/>
    <property type="match status" value="1"/>
</dbReference>
<feature type="compositionally biased region" description="Low complexity" evidence="3">
    <location>
        <begin position="432"/>
        <end position="451"/>
    </location>
</feature>
<evidence type="ECO:0000256" key="3">
    <source>
        <dbReference type="SAM" id="MobiDB-lite"/>
    </source>
</evidence>
<dbReference type="Gene3D" id="2.130.10.10">
    <property type="entry name" value="YVTN repeat-like/Quinoprotein amine dehydrogenase"/>
    <property type="match status" value="2"/>
</dbReference>
<evidence type="ECO:0000313" key="5">
    <source>
        <dbReference type="Proteomes" id="UP001244341"/>
    </source>
</evidence>
<feature type="region of interest" description="Disordered" evidence="3">
    <location>
        <begin position="430"/>
        <end position="455"/>
    </location>
</feature>
<feature type="repeat" description="WD" evidence="1">
    <location>
        <begin position="485"/>
        <end position="526"/>
    </location>
</feature>
<organism evidence="4 5">
    <name type="scientific">Tetradesmus obliquus</name>
    <name type="common">Green alga</name>
    <name type="synonym">Acutodesmus obliquus</name>
    <dbReference type="NCBI Taxonomy" id="3088"/>
    <lineage>
        <taxon>Eukaryota</taxon>
        <taxon>Viridiplantae</taxon>
        <taxon>Chlorophyta</taxon>
        <taxon>core chlorophytes</taxon>
        <taxon>Chlorophyceae</taxon>
        <taxon>CS clade</taxon>
        <taxon>Sphaeropleales</taxon>
        <taxon>Scenedesmaceae</taxon>
        <taxon>Tetradesmus</taxon>
    </lineage>
</organism>
<evidence type="ECO:0000313" key="4">
    <source>
        <dbReference type="EMBL" id="WIA13017.1"/>
    </source>
</evidence>
<evidence type="ECO:0000256" key="2">
    <source>
        <dbReference type="SAM" id="Coils"/>
    </source>
</evidence>
<dbReference type="PROSITE" id="PS50294">
    <property type="entry name" value="WD_REPEATS_REGION"/>
    <property type="match status" value="1"/>
</dbReference>
<proteinExistence type="predicted"/>
<gene>
    <name evidence="4" type="ORF">OEZ85_006627</name>
</gene>
<feature type="compositionally biased region" description="Low complexity" evidence="3">
    <location>
        <begin position="755"/>
        <end position="774"/>
    </location>
</feature>
<dbReference type="SUPFAM" id="SSF50998">
    <property type="entry name" value="Quinoprotein alcohol dehydrogenase-like"/>
    <property type="match status" value="1"/>
</dbReference>
<keyword evidence="1" id="KW-0853">WD repeat</keyword>
<accession>A0ABY8TVJ6</accession>
<protein>
    <recommendedName>
        <fullName evidence="6">Cilia- and flagella-associated protein 43</fullName>
    </recommendedName>
</protein>
<dbReference type="EMBL" id="CP126211">
    <property type="protein sequence ID" value="WIA13017.1"/>
    <property type="molecule type" value="Genomic_DNA"/>
</dbReference>
<dbReference type="Proteomes" id="UP001244341">
    <property type="component" value="Chromosome 4b"/>
</dbReference>
<dbReference type="InterPro" id="IPR011047">
    <property type="entry name" value="Quinoprotein_ADH-like_sf"/>
</dbReference>
<dbReference type="SMART" id="SM00320">
    <property type="entry name" value="WD40"/>
    <property type="match status" value="5"/>
</dbReference>
<reference evidence="4 5" key="1">
    <citation type="submission" date="2023-05" db="EMBL/GenBank/DDBJ databases">
        <title>A 100% complete, gapless, phased diploid assembly of the Scenedesmus obliquus UTEX 3031 genome.</title>
        <authorList>
            <person name="Biondi T.C."/>
            <person name="Hanschen E.R."/>
            <person name="Kwon T."/>
            <person name="Eng W."/>
            <person name="Kruse C.P.S."/>
            <person name="Koehler S.I."/>
            <person name="Kunde Y."/>
            <person name="Gleasner C.D."/>
            <person name="You Mak K.T."/>
            <person name="Polle J."/>
            <person name="Hovde B.T."/>
            <person name="Starkenburg S.R."/>
        </authorList>
    </citation>
    <scope>NUCLEOTIDE SEQUENCE [LARGE SCALE GENOMIC DNA]</scope>
    <source>
        <strain evidence="4 5">DOE0152z</strain>
    </source>
</reference>
<feature type="region of interest" description="Disordered" evidence="3">
    <location>
        <begin position="668"/>
        <end position="774"/>
    </location>
</feature>
<dbReference type="PANTHER" id="PTHR32215">
    <property type="entry name" value="CILIA- AND FLAGELLA-ASSOCIATED PROTEIN 57"/>
    <property type="match status" value="1"/>
</dbReference>
<name>A0ABY8TVJ6_TETOB</name>
<dbReference type="InterPro" id="IPR036322">
    <property type="entry name" value="WD40_repeat_dom_sf"/>
</dbReference>
<dbReference type="SUPFAM" id="SSF50978">
    <property type="entry name" value="WD40 repeat-like"/>
    <property type="match status" value="1"/>
</dbReference>
<feature type="compositionally biased region" description="Basic and acidic residues" evidence="3">
    <location>
        <begin position="604"/>
        <end position="615"/>
    </location>
</feature>
<dbReference type="InterPro" id="IPR052993">
    <property type="entry name" value="CFA-57"/>
</dbReference>